<dbReference type="EMBL" id="MU004236">
    <property type="protein sequence ID" value="KAF2668282.1"/>
    <property type="molecule type" value="Genomic_DNA"/>
</dbReference>
<keyword evidence="2" id="KW-1185">Reference proteome</keyword>
<protein>
    <submittedName>
        <fullName evidence="1">Uncharacterized protein</fullName>
    </submittedName>
</protein>
<organism evidence="1 2">
    <name type="scientific">Microthyrium microscopicum</name>
    <dbReference type="NCBI Taxonomy" id="703497"/>
    <lineage>
        <taxon>Eukaryota</taxon>
        <taxon>Fungi</taxon>
        <taxon>Dikarya</taxon>
        <taxon>Ascomycota</taxon>
        <taxon>Pezizomycotina</taxon>
        <taxon>Dothideomycetes</taxon>
        <taxon>Dothideomycetes incertae sedis</taxon>
        <taxon>Microthyriales</taxon>
        <taxon>Microthyriaceae</taxon>
        <taxon>Microthyrium</taxon>
    </lineage>
</organism>
<accession>A0A6A6U7Z2</accession>
<dbReference type="Proteomes" id="UP000799302">
    <property type="component" value="Unassembled WGS sequence"/>
</dbReference>
<sequence length="321" mass="36945">MSISMVSLSPIGYIPIPIPYEIEVLSPAQRGARYNSAKIDVFVDIIGSNRRQKILADYPLRLLQTILPKFCGRFNINRPGQPVVLPAHISDANLFVTYCQWGSELVTHHDTLSSRGSLQIPVDRQDIKDIMSKYQMLRFMELYSYKIAELEALHYFKDRTPTVGEMDLLFVTLDGRETTDIILRRYVETAHLGLGMAIAEDELTAHMERRHSQSAQFMVWIRSTRDPEYHNFLERKRSLARDYVKTHCGNGLSDEEAAVRTMEYLNDHNVALEPKNDRMLRPMEASNLQLKLTSHKLILDYSILAKRHEDAIAEQIEKGLI</sequence>
<evidence type="ECO:0000313" key="2">
    <source>
        <dbReference type="Proteomes" id="UP000799302"/>
    </source>
</evidence>
<reference evidence="1" key="1">
    <citation type="journal article" date="2020" name="Stud. Mycol.">
        <title>101 Dothideomycetes genomes: a test case for predicting lifestyles and emergence of pathogens.</title>
        <authorList>
            <person name="Haridas S."/>
            <person name="Albert R."/>
            <person name="Binder M."/>
            <person name="Bloem J."/>
            <person name="Labutti K."/>
            <person name="Salamov A."/>
            <person name="Andreopoulos B."/>
            <person name="Baker S."/>
            <person name="Barry K."/>
            <person name="Bills G."/>
            <person name="Bluhm B."/>
            <person name="Cannon C."/>
            <person name="Castanera R."/>
            <person name="Culley D."/>
            <person name="Daum C."/>
            <person name="Ezra D."/>
            <person name="Gonzalez J."/>
            <person name="Henrissat B."/>
            <person name="Kuo A."/>
            <person name="Liang C."/>
            <person name="Lipzen A."/>
            <person name="Lutzoni F."/>
            <person name="Magnuson J."/>
            <person name="Mondo S."/>
            <person name="Nolan M."/>
            <person name="Ohm R."/>
            <person name="Pangilinan J."/>
            <person name="Park H.-J."/>
            <person name="Ramirez L."/>
            <person name="Alfaro M."/>
            <person name="Sun H."/>
            <person name="Tritt A."/>
            <person name="Yoshinaga Y."/>
            <person name="Zwiers L.-H."/>
            <person name="Turgeon B."/>
            <person name="Goodwin S."/>
            <person name="Spatafora J."/>
            <person name="Crous P."/>
            <person name="Grigoriev I."/>
        </authorList>
    </citation>
    <scope>NUCLEOTIDE SEQUENCE</scope>
    <source>
        <strain evidence="1">CBS 115976</strain>
    </source>
</reference>
<dbReference type="AlphaFoldDB" id="A0A6A6U7Z2"/>
<proteinExistence type="predicted"/>
<evidence type="ECO:0000313" key="1">
    <source>
        <dbReference type="EMBL" id="KAF2668282.1"/>
    </source>
</evidence>
<name>A0A6A6U7Z2_9PEZI</name>
<gene>
    <name evidence="1" type="ORF">BT63DRAFT_479694</name>
</gene>